<feature type="signal peptide" evidence="2">
    <location>
        <begin position="1"/>
        <end position="32"/>
    </location>
</feature>
<dbReference type="PANTHER" id="PTHR42951">
    <property type="entry name" value="METALLO-BETA-LACTAMASE DOMAIN-CONTAINING"/>
    <property type="match status" value="1"/>
</dbReference>
<dbReference type="Proteomes" id="UP000824366">
    <property type="component" value="Chromosome"/>
</dbReference>
<dbReference type="Gene3D" id="3.60.15.10">
    <property type="entry name" value="Ribonuclease Z/Hydroxyacylglutathione hydrolase-like"/>
    <property type="match status" value="1"/>
</dbReference>
<dbReference type="PANTHER" id="PTHR42951:SF4">
    <property type="entry name" value="ACYL-COENZYME A THIOESTERASE MBLAC2"/>
    <property type="match status" value="1"/>
</dbReference>
<protein>
    <recommendedName>
        <fullName evidence="3">Metallo-beta-lactamase domain-containing protein</fullName>
    </recommendedName>
</protein>
<evidence type="ECO:0000259" key="3">
    <source>
        <dbReference type="SMART" id="SM00849"/>
    </source>
</evidence>
<dbReference type="RefSeq" id="WP_223911886.1">
    <property type="nucleotide sequence ID" value="NZ_AP024238.1"/>
</dbReference>
<evidence type="ECO:0000313" key="4">
    <source>
        <dbReference type="EMBL" id="BCO27210.1"/>
    </source>
</evidence>
<dbReference type="CDD" id="cd16282">
    <property type="entry name" value="metallo-hydrolase-like_MBL-fold"/>
    <property type="match status" value="1"/>
</dbReference>
<evidence type="ECO:0000256" key="2">
    <source>
        <dbReference type="SAM" id="SignalP"/>
    </source>
</evidence>
<dbReference type="SUPFAM" id="SSF56281">
    <property type="entry name" value="Metallo-hydrolase/oxidoreductase"/>
    <property type="match status" value="1"/>
</dbReference>
<proteinExistence type="inferred from homology"/>
<feature type="chain" id="PRO_5045907057" description="Metallo-beta-lactamase domain-containing protein" evidence="2">
    <location>
        <begin position="33"/>
        <end position="325"/>
    </location>
</feature>
<dbReference type="InterPro" id="IPR050855">
    <property type="entry name" value="NDM-1-like"/>
</dbReference>
<keyword evidence="5" id="KW-1185">Reference proteome</keyword>
<gene>
    <name evidence="4" type="ORF">MIZ03_2098</name>
</gene>
<feature type="domain" description="Metallo-beta-lactamase" evidence="3">
    <location>
        <begin position="64"/>
        <end position="250"/>
    </location>
</feature>
<accession>A0ABN6D5D6</accession>
<evidence type="ECO:0000313" key="5">
    <source>
        <dbReference type="Proteomes" id="UP000824366"/>
    </source>
</evidence>
<organism evidence="4 5">
    <name type="scientific">Rhodoferax lithotrophicus</name>
    <dbReference type="NCBI Taxonomy" id="2798804"/>
    <lineage>
        <taxon>Bacteria</taxon>
        <taxon>Pseudomonadati</taxon>
        <taxon>Pseudomonadota</taxon>
        <taxon>Betaproteobacteria</taxon>
        <taxon>Burkholderiales</taxon>
        <taxon>Comamonadaceae</taxon>
        <taxon>Rhodoferax</taxon>
    </lineage>
</organism>
<dbReference type="SMART" id="SM00849">
    <property type="entry name" value="Lactamase_B"/>
    <property type="match status" value="1"/>
</dbReference>
<sequence>MIKPNARASFSLKMWKHLATLLLLVAAHTTQAIEPIFKTVKVTDRVYALVGELTQRSPRNLGNNMTCGFILADDGVVVVDSGGSAEGAKAIVQAIRAVTDQPVRWVINTGGQDHRWFGNDYFQRVIGAKVIASEPGVLDMKARGLQQLEAARTNLATHFAGTVLAYPDVTFSKRHKLAVRGIHIELMESGGAHTQGDLLVWLPQEKLVFSGDVVFTDRLLGIMPGTGLKWITALTYLRDELHPATVIPGHGNVTTLEKAMKDSLGYLTLLRDGAARAFQNGAFDPVEASQQIDQSPYAYLENFSDTQFRSNNAIRMAEEVFAGMR</sequence>
<dbReference type="InterPro" id="IPR001279">
    <property type="entry name" value="Metallo-B-lactamas"/>
</dbReference>
<dbReference type="EMBL" id="AP024238">
    <property type="protein sequence ID" value="BCO27210.1"/>
    <property type="molecule type" value="Genomic_DNA"/>
</dbReference>
<keyword evidence="2" id="KW-0732">Signal</keyword>
<name>A0ABN6D5D6_9BURK</name>
<dbReference type="InterPro" id="IPR036866">
    <property type="entry name" value="RibonucZ/Hydroxyglut_hydro"/>
</dbReference>
<dbReference type="Pfam" id="PF00753">
    <property type="entry name" value="Lactamase_B"/>
    <property type="match status" value="1"/>
</dbReference>
<reference evidence="4 5" key="1">
    <citation type="journal article" date="2021" name="Microbiol. Spectr.">
        <title>A Single Bacterium Capable of Oxidation and Reduction of Iron at Circumneutral pH.</title>
        <authorList>
            <person name="Kato S."/>
            <person name="Ohkuma M."/>
        </authorList>
    </citation>
    <scope>NUCLEOTIDE SEQUENCE [LARGE SCALE GENOMIC DNA]</scope>
    <source>
        <strain evidence="4 5">MIZ03</strain>
    </source>
</reference>
<comment type="similarity">
    <text evidence="1">Belongs to the metallo-beta-lactamase superfamily. Class-B beta-lactamase family.</text>
</comment>
<evidence type="ECO:0000256" key="1">
    <source>
        <dbReference type="ARBA" id="ARBA00005250"/>
    </source>
</evidence>